<protein>
    <submittedName>
        <fullName evidence="2">Uncharacterized protein</fullName>
    </submittedName>
</protein>
<proteinExistence type="predicted"/>
<keyword evidence="1" id="KW-1133">Transmembrane helix</keyword>
<gene>
    <name evidence="2" type="ORF">LQ327_17785</name>
</gene>
<organism evidence="2 3">
    <name type="scientific">Actinomycetospora endophytica</name>
    <dbReference type="NCBI Taxonomy" id="2291215"/>
    <lineage>
        <taxon>Bacteria</taxon>
        <taxon>Bacillati</taxon>
        <taxon>Actinomycetota</taxon>
        <taxon>Actinomycetes</taxon>
        <taxon>Pseudonocardiales</taxon>
        <taxon>Pseudonocardiaceae</taxon>
        <taxon>Actinomycetospora</taxon>
    </lineage>
</organism>
<name>A0ABS8PAC1_9PSEU</name>
<sequence length="58" mass="5862">MSRFSGYLAPAVAAALLAALVAGVALGRIVVPDVVALLLEATVAIAVVVGEVVFQSRR</sequence>
<accession>A0ABS8PAC1</accession>
<evidence type="ECO:0000256" key="1">
    <source>
        <dbReference type="SAM" id="Phobius"/>
    </source>
</evidence>
<reference evidence="2 3" key="1">
    <citation type="submission" date="2021-11" db="EMBL/GenBank/DDBJ databases">
        <title>Draft genome sequence of Actinomycetospora sp. SF1 isolated from the rhizosphere soil.</title>
        <authorList>
            <person name="Duangmal K."/>
            <person name="Chantavorakit T."/>
        </authorList>
    </citation>
    <scope>NUCLEOTIDE SEQUENCE [LARGE SCALE GENOMIC DNA]</scope>
    <source>
        <strain evidence="2 3">TBRC 5722</strain>
    </source>
</reference>
<feature type="transmembrane region" description="Helical" evidence="1">
    <location>
        <begin position="37"/>
        <end position="54"/>
    </location>
</feature>
<keyword evidence="1" id="KW-0472">Membrane</keyword>
<comment type="caution">
    <text evidence="2">The sequence shown here is derived from an EMBL/GenBank/DDBJ whole genome shotgun (WGS) entry which is preliminary data.</text>
</comment>
<dbReference type="EMBL" id="JAJNDB010000003">
    <property type="protein sequence ID" value="MCD2195222.1"/>
    <property type="molecule type" value="Genomic_DNA"/>
</dbReference>
<dbReference type="RefSeq" id="WP_230736050.1">
    <property type="nucleotide sequence ID" value="NZ_JAJNDB010000003.1"/>
</dbReference>
<dbReference type="Proteomes" id="UP001199469">
    <property type="component" value="Unassembled WGS sequence"/>
</dbReference>
<evidence type="ECO:0000313" key="3">
    <source>
        <dbReference type="Proteomes" id="UP001199469"/>
    </source>
</evidence>
<keyword evidence="3" id="KW-1185">Reference proteome</keyword>
<evidence type="ECO:0000313" key="2">
    <source>
        <dbReference type="EMBL" id="MCD2195222.1"/>
    </source>
</evidence>
<keyword evidence="1" id="KW-0812">Transmembrane</keyword>